<feature type="region of interest" description="Disordered" evidence="1">
    <location>
        <begin position="207"/>
        <end position="238"/>
    </location>
</feature>
<feature type="region of interest" description="Disordered" evidence="1">
    <location>
        <begin position="119"/>
        <end position="140"/>
    </location>
</feature>
<sequence length="238" mass="25337">MYRLAPVLDTPPLGPGAVLLLEGPPMSGKANLAQRLLDVGFEAGEPAIVVATKKPASWYRKQHGADAPLFVVDCVSAASGRAVERGRIDDRTYVVGSPADLTGIGIGISQFLDELDTGGEADVDGDDVDADTDTDGPEPTPVRFYLDSISTLLAYSTPDQLYRFLHALTGRTRSVGALALCLAHTSGVDESEIARFRSLFDATVETRAGEDGPEVRTRGLDDDTTGWRPIQQSGGVHR</sequence>
<dbReference type="EMBL" id="JBHTAR010000011">
    <property type="protein sequence ID" value="MFC7199920.1"/>
    <property type="molecule type" value="Genomic_DNA"/>
</dbReference>
<evidence type="ECO:0008006" key="4">
    <source>
        <dbReference type="Google" id="ProtNLM"/>
    </source>
</evidence>
<dbReference type="SUPFAM" id="SSF52540">
    <property type="entry name" value="P-loop containing nucleoside triphosphate hydrolases"/>
    <property type="match status" value="1"/>
</dbReference>
<organism evidence="2 3">
    <name type="scientific">Halospeciosus flavus</name>
    <dbReference type="NCBI Taxonomy" id="3032283"/>
    <lineage>
        <taxon>Archaea</taxon>
        <taxon>Methanobacteriati</taxon>
        <taxon>Methanobacteriota</taxon>
        <taxon>Stenosarchaea group</taxon>
        <taxon>Halobacteria</taxon>
        <taxon>Halobacteriales</taxon>
        <taxon>Halobacteriaceae</taxon>
        <taxon>Halospeciosus</taxon>
    </lineage>
</organism>
<comment type="caution">
    <text evidence="2">The sequence shown here is derived from an EMBL/GenBank/DDBJ whole genome shotgun (WGS) entry which is preliminary data.</text>
</comment>
<feature type="compositionally biased region" description="Basic and acidic residues" evidence="1">
    <location>
        <begin position="207"/>
        <end position="221"/>
    </location>
</feature>
<feature type="compositionally biased region" description="Acidic residues" evidence="1">
    <location>
        <begin position="119"/>
        <end position="136"/>
    </location>
</feature>
<evidence type="ECO:0000313" key="2">
    <source>
        <dbReference type="EMBL" id="MFC7199920.1"/>
    </source>
</evidence>
<dbReference type="InterPro" id="IPR027417">
    <property type="entry name" value="P-loop_NTPase"/>
</dbReference>
<dbReference type="Proteomes" id="UP001596447">
    <property type="component" value="Unassembled WGS sequence"/>
</dbReference>
<name>A0ABD5Z448_9EURY</name>
<dbReference type="Pfam" id="PF24336">
    <property type="entry name" value="DUF7504"/>
    <property type="match status" value="1"/>
</dbReference>
<keyword evidence="3" id="KW-1185">Reference proteome</keyword>
<dbReference type="InterPro" id="IPR055927">
    <property type="entry name" value="DUF7504"/>
</dbReference>
<dbReference type="AlphaFoldDB" id="A0ABD5Z448"/>
<evidence type="ECO:0000313" key="3">
    <source>
        <dbReference type="Proteomes" id="UP001596447"/>
    </source>
</evidence>
<accession>A0ABD5Z448</accession>
<proteinExistence type="predicted"/>
<gene>
    <name evidence="2" type="ORF">ACFQJ9_10960</name>
</gene>
<dbReference type="RefSeq" id="WP_279529842.1">
    <property type="nucleotide sequence ID" value="NZ_CP122312.1"/>
</dbReference>
<protein>
    <recommendedName>
        <fullName evidence="4">RecA-superfamily ATPase, KaiC/GvpD/RAD55 family</fullName>
    </recommendedName>
</protein>
<evidence type="ECO:0000256" key="1">
    <source>
        <dbReference type="SAM" id="MobiDB-lite"/>
    </source>
</evidence>
<dbReference type="Gene3D" id="3.40.50.300">
    <property type="entry name" value="P-loop containing nucleotide triphosphate hydrolases"/>
    <property type="match status" value="1"/>
</dbReference>
<reference evidence="2 3" key="1">
    <citation type="journal article" date="2019" name="Int. J. Syst. Evol. Microbiol.">
        <title>The Global Catalogue of Microorganisms (GCM) 10K type strain sequencing project: providing services to taxonomists for standard genome sequencing and annotation.</title>
        <authorList>
            <consortium name="The Broad Institute Genomics Platform"/>
            <consortium name="The Broad Institute Genome Sequencing Center for Infectious Disease"/>
            <person name="Wu L."/>
            <person name="Ma J."/>
        </authorList>
    </citation>
    <scope>NUCLEOTIDE SEQUENCE [LARGE SCALE GENOMIC DNA]</scope>
    <source>
        <strain evidence="2 3">XZGYJ-43</strain>
    </source>
</reference>